<dbReference type="EMBL" id="JACRDE010000450">
    <property type="protein sequence ID" value="MBI5251238.1"/>
    <property type="molecule type" value="Genomic_DNA"/>
</dbReference>
<feature type="signal peptide" evidence="2">
    <location>
        <begin position="1"/>
        <end position="23"/>
    </location>
</feature>
<proteinExistence type="predicted"/>
<protein>
    <submittedName>
        <fullName evidence="3">Uncharacterized protein</fullName>
    </submittedName>
</protein>
<evidence type="ECO:0000313" key="4">
    <source>
        <dbReference type="Proteomes" id="UP000807825"/>
    </source>
</evidence>
<name>A0A9D6V5S4_9BACT</name>
<dbReference type="AlphaFoldDB" id="A0A9D6V5S4"/>
<evidence type="ECO:0000313" key="3">
    <source>
        <dbReference type="EMBL" id="MBI5251238.1"/>
    </source>
</evidence>
<feature type="chain" id="PRO_5039467686" evidence="2">
    <location>
        <begin position="24"/>
        <end position="205"/>
    </location>
</feature>
<evidence type="ECO:0000256" key="2">
    <source>
        <dbReference type="SAM" id="SignalP"/>
    </source>
</evidence>
<feature type="region of interest" description="Disordered" evidence="1">
    <location>
        <begin position="33"/>
        <end position="151"/>
    </location>
</feature>
<dbReference type="Proteomes" id="UP000807825">
    <property type="component" value="Unassembled WGS sequence"/>
</dbReference>
<dbReference type="PROSITE" id="PS51257">
    <property type="entry name" value="PROKAR_LIPOPROTEIN"/>
    <property type="match status" value="1"/>
</dbReference>
<comment type="caution">
    <text evidence="3">The sequence shown here is derived from an EMBL/GenBank/DDBJ whole genome shotgun (WGS) entry which is preliminary data.</text>
</comment>
<sequence length="205" mass="22873">MVRAFMVLFALGLVLGIACGVAAQDFPYSVPQAPEFDDRGNPSGTSPGVAPDRASVKRPHYPRTEVEEEKIDYRSVRPYAPQDGQYPPPARSQRQEVASPVQRNSIPRPDNYGSTQDAGSVRVNPEAYGPPPVRTRAAARPAQPQPEERPDCSVYPMIIAQSKSEVEMQMASRRYLTCLLQNGWNMEQARMHVISTIENTYRLTR</sequence>
<reference evidence="3" key="1">
    <citation type="submission" date="2020-07" db="EMBL/GenBank/DDBJ databases">
        <title>Huge and variable diversity of episymbiotic CPR bacteria and DPANN archaea in groundwater ecosystems.</title>
        <authorList>
            <person name="He C.Y."/>
            <person name="Keren R."/>
            <person name="Whittaker M."/>
            <person name="Farag I.F."/>
            <person name="Doudna J."/>
            <person name="Cate J.H.D."/>
            <person name="Banfield J.F."/>
        </authorList>
    </citation>
    <scope>NUCLEOTIDE SEQUENCE</scope>
    <source>
        <strain evidence="3">NC_groundwater_1664_Pr3_B-0.1um_52_9</strain>
    </source>
</reference>
<evidence type="ECO:0000256" key="1">
    <source>
        <dbReference type="SAM" id="MobiDB-lite"/>
    </source>
</evidence>
<keyword evidence="2" id="KW-0732">Signal</keyword>
<accession>A0A9D6V5S4</accession>
<gene>
    <name evidence="3" type="ORF">HY912_17250</name>
</gene>
<organism evidence="3 4">
    <name type="scientific">Desulfomonile tiedjei</name>
    <dbReference type="NCBI Taxonomy" id="2358"/>
    <lineage>
        <taxon>Bacteria</taxon>
        <taxon>Pseudomonadati</taxon>
        <taxon>Thermodesulfobacteriota</taxon>
        <taxon>Desulfomonilia</taxon>
        <taxon>Desulfomonilales</taxon>
        <taxon>Desulfomonilaceae</taxon>
        <taxon>Desulfomonile</taxon>
    </lineage>
</organism>